<proteinExistence type="inferred from homology"/>
<dbReference type="Gene3D" id="3.40.50.720">
    <property type="entry name" value="NAD(P)-binding Rossmann-like Domain"/>
    <property type="match status" value="1"/>
</dbReference>
<reference evidence="3 4" key="1">
    <citation type="submission" date="2015-06" db="EMBL/GenBank/DDBJ databases">
        <title>Draft genome of the ant-associated black yeast Phialophora attae CBS 131958.</title>
        <authorList>
            <person name="Moreno L.F."/>
            <person name="Stielow B.J."/>
            <person name="de Hoog S."/>
            <person name="Vicente V.A."/>
            <person name="Weiss V.A."/>
            <person name="de Vries M."/>
            <person name="Cruz L.M."/>
            <person name="Souza E.M."/>
        </authorList>
    </citation>
    <scope>NUCLEOTIDE SEQUENCE [LARGE SCALE GENOMIC DNA]</scope>
    <source>
        <strain evidence="3 4">CBS 131958</strain>
    </source>
</reference>
<accession>A0A0N1I043</accession>
<dbReference type="AlphaFoldDB" id="A0A0N1I043"/>
<dbReference type="OrthoDB" id="498125at2759"/>
<comment type="similarity">
    <text evidence="1">Belongs to the short-chain dehydrogenases/reductases (SDR) family.</text>
</comment>
<keyword evidence="4" id="KW-1185">Reference proteome</keyword>
<sequence>MSSEAFDAQIRLNLGSVHHSVSAVLPFMTARDGPKGGVIVNNASVTALRYIGKPQIGYAAAKAGILNYTRHLAAMYASKGVRANVVVPGIIWTPLVENLGNSDKHADREVCTSIRRTGEMAPLGRMGTAEDVANAVLFLCSEMAAGYVTGQEIVVDGGLTTSSPF</sequence>
<dbReference type="GeneID" id="28740618"/>
<evidence type="ECO:0000256" key="1">
    <source>
        <dbReference type="ARBA" id="ARBA00006484"/>
    </source>
</evidence>
<gene>
    <name evidence="3" type="ORF">AB675_8302</name>
</gene>
<dbReference type="PROSITE" id="PS00061">
    <property type="entry name" value="ADH_SHORT"/>
    <property type="match status" value="1"/>
</dbReference>
<dbReference type="RefSeq" id="XP_018004637.1">
    <property type="nucleotide sequence ID" value="XM_018148739.1"/>
</dbReference>
<dbReference type="SUPFAM" id="SSF51735">
    <property type="entry name" value="NAD(P)-binding Rossmann-fold domains"/>
    <property type="match status" value="1"/>
</dbReference>
<protein>
    <submittedName>
        <fullName evidence="3">Putative oxido</fullName>
    </submittedName>
</protein>
<dbReference type="InterPro" id="IPR036291">
    <property type="entry name" value="NAD(P)-bd_dom_sf"/>
</dbReference>
<evidence type="ECO:0000256" key="2">
    <source>
        <dbReference type="ARBA" id="ARBA00022857"/>
    </source>
</evidence>
<dbReference type="PANTHER" id="PTHR42760">
    <property type="entry name" value="SHORT-CHAIN DEHYDROGENASES/REDUCTASES FAMILY MEMBER"/>
    <property type="match status" value="1"/>
</dbReference>
<dbReference type="Proteomes" id="UP000038010">
    <property type="component" value="Unassembled WGS sequence"/>
</dbReference>
<keyword evidence="2" id="KW-0521">NADP</keyword>
<name>A0A0N1I043_9EURO</name>
<evidence type="ECO:0000313" key="3">
    <source>
        <dbReference type="EMBL" id="KPI44674.1"/>
    </source>
</evidence>
<dbReference type="PRINTS" id="PR00080">
    <property type="entry name" value="SDRFAMILY"/>
</dbReference>
<dbReference type="InterPro" id="IPR020904">
    <property type="entry name" value="Sc_DH/Rdtase_CS"/>
</dbReference>
<dbReference type="VEuPathDB" id="FungiDB:AB675_8302"/>
<dbReference type="STRING" id="1664694.A0A0N1I043"/>
<comment type="caution">
    <text evidence="3">The sequence shown here is derived from an EMBL/GenBank/DDBJ whole genome shotgun (WGS) entry which is preliminary data.</text>
</comment>
<dbReference type="InterPro" id="IPR002347">
    <property type="entry name" value="SDR_fam"/>
</dbReference>
<dbReference type="Pfam" id="PF13561">
    <property type="entry name" value="adh_short_C2"/>
    <property type="match status" value="1"/>
</dbReference>
<organism evidence="3 4">
    <name type="scientific">Cyphellophora attinorum</name>
    <dbReference type="NCBI Taxonomy" id="1664694"/>
    <lineage>
        <taxon>Eukaryota</taxon>
        <taxon>Fungi</taxon>
        <taxon>Dikarya</taxon>
        <taxon>Ascomycota</taxon>
        <taxon>Pezizomycotina</taxon>
        <taxon>Eurotiomycetes</taxon>
        <taxon>Chaetothyriomycetidae</taxon>
        <taxon>Chaetothyriales</taxon>
        <taxon>Cyphellophoraceae</taxon>
        <taxon>Cyphellophora</taxon>
    </lineage>
</organism>
<dbReference type="PRINTS" id="PR00081">
    <property type="entry name" value="GDHRDH"/>
</dbReference>
<evidence type="ECO:0000313" key="4">
    <source>
        <dbReference type="Proteomes" id="UP000038010"/>
    </source>
</evidence>
<dbReference type="GO" id="GO:0016616">
    <property type="term" value="F:oxidoreductase activity, acting on the CH-OH group of donors, NAD or NADP as acceptor"/>
    <property type="evidence" value="ECO:0007669"/>
    <property type="project" value="TreeGrafter"/>
</dbReference>
<dbReference type="EMBL" id="LFJN01000003">
    <property type="protein sequence ID" value="KPI44674.1"/>
    <property type="molecule type" value="Genomic_DNA"/>
</dbReference>